<protein>
    <submittedName>
        <fullName evidence="1">Uncharacterized protein</fullName>
    </submittedName>
</protein>
<name>A0A0F9PIU7_9ZZZZ</name>
<sequence length="335" mass="36723">MTYYIKGGSRFNAANPKAWMALFLGGFNESLYTTTWENLNDKGVETNKDPYWRLGSSSGGAQTAEFGLYNDFRIEIDQSTGIRGWNGSAWIDLLAGGGAGVSDVPYDESWDGDSDAATKNVLYDVIEELLNSSLGLTLFLHQDASGDVAGYRLLTTTFTDDAKTEVFNVTVTTDDQEIEQWVTPAGVPNLLFLLHGIYQLHLHAYRFSGTKNVRLYFKVYKRASGGTETLLGTSHATTILSGAEEQLDLHAEIHEQSILATDRIVLKIFANLEGAGNNPVVYFYVEGDTLVRFLVPVSIGIVGDLNDIGDVTITTPADNEVLAYDNATSTWINQT</sequence>
<proteinExistence type="predicted"/>
<organism evidence="1">
    <name type="scientific">marine sediment metagenome</name>
    <dbReference type="NCBI Taxonomy" id="412755"/>
    <lineage>
        <taxon>unclassified sequences</taxon>
        <taxon>metagenomes</taxon>
        <taxon>ecological metagenomes</taxon>
    </lineage>
</organism>
<accession>A0A0F9PIU7</accession>
<reference evidence="1" key="1">
    <citation type="journal article" date="2015" name="Nature">
        <title>Complex archaea that bridge the gap between prokaryotes and eukaryotes.</title>
        <authorList>
            <person name="Spang A."/>
            <person name="Saw J.H."/>
            <person name="Jorgensen S.L."/>
            <person name="Zaremba-Niedzwiedzka K."/>
            <person name="Martijn J."/>
            <person name="Lind A.E."/>
            <person name="van Eijk R."/>
            <person name="Schleper C."/>
            <person name="Guy L."/>
            <person name="Ettema T.J."/>
        </authorList>
    </citation>
    <scope>NUCLEOTIDE SEQUENCE</scope>
</reference>
<dbReference type="EMBL" id="LAZR01006292">
    <property type="protein sequence ID" value="KKM93242.1"/>
    <property type="molecule type" value="Genomic_DNA"/>
</dbReference>
<evidence type="ECO:0000313" key="1">
    <source>
        <dbReference type="EMBL" id="KKM93242.1"/>
    </source>
</evidence>
<comment type="caution">
    <text evidence="1">The sequence shown here is derived from an EMBL/GenBank/DDBJ whole genome shotgun (WGS) entry which is preliminary data.</text>
</comment>
<gene>
    <name evidence="1" type="ORF">LCGC14_1210390</name>
</gene>
<feature type="non-terminal residue" evidence="1">
    <location>
        <position position="335"/>
    </location>
</feature>
<dbReference type="AlphaFoldDB" id="A0A0F9PIU7"/>